<keyword evidence="4" id="KW-1185">Reference proteome</keyword>
<keyword evidence="3" id="KW-0808">Transferase</keyword>
<keyword evidence="3" id="KW-0328">Glycosyltransferase</keyword>
<dbReference type="Pfam" id="PF13692">
    <property type="entry name" value="Glyco_trans_1_4"/>
    <property type="match status" value="1"/>
</dbReference>
<sequence>MALFLARSGHRVTVLYTGAAAIDYMDVWPKRCISAGVSLIHLDARRGEMHPVLLRETCVIFEHLRTRDDDLVLFQDWEGPAFSSIVAKRTGLAFAQTVLGIFAHGPTAWLLGANQMLVRDQRTLAQLHTEGEAFSGADVVVSPSRYMLDWLRTSGQVLPPNSTALPLYLWSDPEDIAQVDPSGLSSVNTLAFFGRLETRKGVDLFLEAILSEQLTGSDFDVVFLGKPASHTPDMIRGIVGQRRPDLLPRISFETDLDTDGAQRFLRESGALAVIPSLTDNAPCVISECLRKGIPFLSTLSGGIPELISAVDVERVLVEPRPASLAKRLASLLGQPFAPAQAAYHEPEVARSWLSWLDGLPRPRRTPVSDAKAERRHEDRIAVIVTHYERPVLLNQALEALAAQTYTDFDLILVDDGSPSLEAERGLAAAENRLWPFRLKVMRETNRYLGAARNAGLRSTDAERLIFMDDDNLAFPDLVETLDRAMTMSQADIVTCQMALFRNPLHPADPAELLTTDRWGFLGGPLELGLSINCFGDATGIYRREVFEGIGPFHEEHGVGFEDWHLHARAALAGFKTVSLPVPLFWYRRLPTGMSVSTNLFANTAKIWRAYADQLPPGLQRLVDLSVRNALTGDLA</sequence>
<dbReference type="AlphaFoldDB" id="A0AA41YZG6"/>
<evidence type="ECO:0000259" key="2">
    <source>
        <dbReference type="Pfam" id="PF13579"/>
    </source>
</evidence>
<dbReference type="CDD" id="cd03801">
    <property type="entry name" value="GT4_PimA-like"/>
    <property type="match status" value="1"/>
</dbReference>
<comment type="caution">
    <text evidence="3">The sequence shown here is derived from an EMBL/GenBank/DDBJ whole genome shotgun (WGS) entry which is preliminary data.</text>
</comment>
<dbReference type="PANTHER" id="PTHR22916:SF3">
    <property type="entry name" value="UDP-GLCNAC:BETAGAL BETA-1,3-N-ACETYLGLUCOSAMINYLTRANSFERASE-LIKE PROTEIN 1"/>
    <property type="match status" value="1"/>
</dbReference>
<dbReference type="CDD" id="cd00761">
    <property type="entry name" value="Glyco_tranf_GTA_type"/>
    <property type="match status" value="1"/>
</dbReference>
<feature type="domain" description="Glycosyltransferase 2-like" evidence="1">
    <location>
        <begin position="382"/>
        <end position="548"/>
    </location>
</feature>
<dbReference type="Proteomes" id="UP001165667">
    <property type="component" value="Unassembled WGS sequence"/>
</dbReference>
<dbReference type="InterPro" id="IPR029044">
    <property type="entry name" value="Nucleotide-diphossugar_trans"/>
</dbReference>
<feature type="domain" description="Glycosyltransferase subfamily 4-like N-terminal" evidence="2">
    <location>
        <begin position="5"/>
        <end position="160"/>
    </location>
</feature>
<dbReference type="Gene3D" id="3.40.50.2000">
    <property type="entry name" value="Glycogen Phosphorylase B"/>
    <property type="match status" value="2"/>
</dbReference>
<organism evidence="3 4">
    <name type="scientific">Lichenifustis flavocetrariae</name>
    <dbReference type="NCBI Taxonomy" id="2949735"/>
    <lineage>
        <taxon>Bacteria</taxon>
        <taxon>Pseudomonadati</taxon>
        <taxon>Pseudomonadota</taxon>
        <taxon>Alphaproteobacteria</taxon>
        <taxon>Hyphomicrobiales</taxon>
        <taxon>Lichenihabitantaceae</taxon>
        <taxon>Lichenifustis</taxon>
    </lineage>
</organism>
<dbReference type="SUPFAM" id="SSF53756">
    <property type="entry name" value="UDP-Glycosyltransferase/glycogen phosphorylase"/>
    <property type="match status" value="1"/>
</dbReference>
<evidence type="ECO:0000313" key="3">
    <source>
        <dbReference type="EMBL" id="MCW6511421.1"/>
    </source>
</evidence>
<dbReference type="SUPFAM" id="SSF53448">
    <property type="entry name" value="Nucleotide-diphospho-sugar transferases"/>
    <property type="match status" value="1"/>
</dbReference>
<dbReference type="InterPro" id="IPR001173">
    <property type="entry name" value="Glyco_trans_2-like"/>
</dbReference>
<dbReference type="Pfam" id="PF13579">
    <property type="entry name" value="Glyco_trans_4_4"/>
    <property type="match status" value="1"/>
</dbReference>
<dbReference type="Pfam" id="PF00535">
    <property type="entry name" value="Glycos_transf_2"/>
    <property type="match status" value="1"/>
</dbReference>
<name>A0AA41YZG6_9HYPH</name>
<dbReference type="Gene3D" id="3.90.550.10">
    <property type="entry name" value="Spore Coat Polysaccharide Biosynthesis Protein SpsA, Chain A"/>
    <property type="match status" value="1"/>
</dbReference>
<dbReference type="PANTHER" id="PTHR22916">
    <property type="entry name" value="GLYCOSYLTRANSFERASE"/>
    <property type="match status" value="1"/>
</dbReference>
<dbReference type="EMBL" id="JAMOIM010000026">
    <property type="protein sequence ID" value="MCW6511421.1"/>
    <property type="molecule type" value="Genomic_DNA"/>
</dbReference>
<accession>A0AA41YZG6</accession>
<gene>
    <name evidence="3" type="ORF">M8523_25900</name>
</gene>
<dbReference type="GO" id="GO:0016758">
    <property type="term" value="F:hexosyltransferase activity"/>
    <property type="evidence" value="ECO:0007669"/>
    <property type="project" value="UniProtKB-ARBA"/>
</dbReference>
<reference evidence="3" key="1">
    <citation type="submission" date="2022-05" db="EMBL/GenBank/DDBJ databases">
        <authorList>
            <person name="Pankratov T."/>
        </authorList>
    </citation>
    <scope>NUCLEOTIDE SEQUENCE</scope>
    <source>
        <strain evidence="3">BP6-180914</strain>
    </source>
</reference>
<evidence type="ECO:0000259" key="1">
    <source>
        <dbReference type="Pfam" id="PF00535"/>
    </source>
</evidence>
<protein>
    <submittedName>
        <fullName evidence="3">Glycosyltransferase</fullName>
        <ecNumber evidence="3">2.4.-.-</ecNumber>
    </submittedName>
</protein>
<evidence type="ECO:0000313" key="4">
    <source>
        <dbReference type="Proteomes" id="UP001165667"/>
    </source>
</evidence>
<dbReference type="InterPro" id="IPR028098">
    <property type="entry name" value="Glyco_trans_4-like_N"/>
</dbReference>
<dbReference type="EC" id="2.4.-.-" evidence="3"/>
<proteinExistence type="predicted"/>